<feature type="binding site" evidence="6">
    <location>
        <position position="225"/>
    </location>
    <ligand>
        <name>cob(II)alamin</name>
        <dbReference type="ChEBI" id="CHEBI:16304"/>
    </ligand>
</feature>
<dbReference type="Pfam" id="PF13484">
    <property type="entry name" value="Fer4_16"/>
    <property type="match status" value="1"/>
</dbReference>
<feature type="binding site" evidence="6">
    <location>
        <position position="178"/>
    </location>
    <ligand>
        <name>cob(II)alamin</name>
        <dbReference type="ChEBI" id="CHEBI:16304"/>
    </ligand>
</feature>
<protein>
    <recommendedName>
        <fullName evidence="6">Epoxyqueuosine reductase</fullName>
        <ecNumber evidence="6">1.17.99.6</ecNumber>
    </recommendedName>
    <alternativeName>
        <fullName evidence="6">Queuosine biosynthesis protein QueG</fullName>
    </alternativeName>
</protein>
<comment type="subunit">
    <text evidence="6">Monomer.</text>
</comment>
<feature type="domain" description="4Fe-4S ferredoxin-type" evidence="7">
    <location>
        <begin position="185"/>
        <end position="217"/>
    </location>
</feature>
<dbReference type="EC" id="1.17.99.6" evidence="6"/>
<dbReference type="InterPro" id="IPR017896">
    <property type="entry name" value="4Fe4S_Fe-S-bd"/>
</dbReference>
<feature type="binding site" evidence="6">
    <location>
        <position position="232"/>
    </location>
    <ligand>
        <name>tRNA</name>
        <dbReference type="ChEBI" id="CHEBI:17843"/>
    </ligand>
</feature>
<keyword evidence="5 6" id="KW-0560">Oxidoreductase</keyword>
<evidence type="ECO:0000256" key="3">
    <source>
        <dbReference type="ARBA" id="ARBA00022694"/>
    </source>
</evidence>
<evidence type="ECO:0000313" key="9">
    <source>
        <dbReference type="Proteomes" id="UP001595533"/>
    </source>
</evidence>
<feature type="binding site" evidence="6">
    <location>
        <position position="167"/>
    </location>
    <ligand>
        <name>cob(II)alamin</name>
        <dbReference type="ChEBI" id="CHEBI:16304"/>
    </ligand>
</feature>
<dbReference type="Gene3D" id="3.30.70.20">
    <property type="match status" value="1"/>
</dbReference>
<dbReference type="PANTHER" id="PTHR30002:SF4">
    <property type="entry name" value="EPOXYQUEUOSINE REDUCTASE"/>
    <property type="match status" value="1"/>
</dbReference>
<evidence type="ECO:0000256" key="5">
    <source>
        <dbReference type="ARBA" id="ARBA00023002"/>
    </source>
</evidence>
<comment type="caution">
    <text evidence="8">The sequence shown here is derived from an EMBL/GenBank/DDBJ whole genome shotgun (WGS) entry which is preliminary data.</text>
</comment>
<feature type="binding site" evidence="6">
    <location>
        <position position="143"/>
    </location>
    <ligand>
        <name>cob(II)alamin</name>
        <dbReference type="ChEBI" id="CHEBI:16304"/>
    </ligand>
</feature>
<comment type="cofactor">
    <cofactor evidence="6">
        <name>[4Fe-4S] cluster</name>
        <dbReference type="ChEBI" id="CHEBI:49883"/>
    </cofactor>
    <text evidence="6">Binds 2 [4Fe-4S] clusters per monomer.</text>
</comment>
<dbReference type="Pfam" id="PF08331">
    <property type="entry name" value="QueG_DUF1730"/>
    <property type="match status" value="1"/>
</dbReference>
<evidence type="ECO:0000256" key="4">
    <source>
        <dbReference type="ARBA" id="ARBA00022785"/>
    </source>
</evidence>
<keyword evidence="6" id="KW-0846">Cobalamin</keyword>
<comment type="function">
    <text evidence="6">Catalyzes the conversion of epoxyqueuosine (oQ) to queuosine (Q), which is a hypermodified base found in the wobble positions of tRNA(Asp), tRNA(Asn), tRNA(His) and tRNA(Tyr).</text>
</comment>
<keyword evidence="3 6" id="KW-0819">tRNA processing</keyword>
<evidence type="ECO:0000256" key="1">
    <source>
        <dbReference type="ARBA" id="ARBA00022485"/>
    </source>
</evidence>
<dbReference type="SUPFAM" id="SSF54862">
    <property type="entry name" value="4Fe-4S ferredoxins"/>
    <property type="match status" value="1"/>
</dbReference>
<feature type="binding site" evidence="6">
    <location>
        <position position="207"/>
    </location>
    <ligand>
        <name>[4Fe-4S] cluster</name>
        <dbReference type="ChEBI" id="CHEBI:49883"/>
        <label>2</label>
    </ligand>
</feature>
<evidence type="ECO:0000313" key="8">
    <source>
        <dbReference type="EMBL" id="MFC3195390.1"/>
    </source>
</evidence>
<keyword evidence="1 6" id="KW-0004">4Fe-4S</keyword>
<sequence length="357" mass="40363">MIAPGEHIDYQQLAQQIKGWARELGFQQSGISDINLAAAGQHLNNWLNKKFHGSMAYMAKHGSARYHPEQLVPGTIRVISVRLDYMKTDLKPYEQLLENPQKAAISRYALGRDYHKVLRQKLKKLCTIIDQHAGEFGHRVFTDSAPVMEKALAEKAGLGWIGKHSNLINHQAGSYFFLGEIYTDLPLPVDQTASFHCGSCTQCIQDCPTQAIVAPFQVDARRCISYLTIENKGPIPLQFRQAMGNRIYGCDDCQVVCPWNKFTQHSAEPDFSPRHALDDTTLLELFNWDEATFLKRTEGSPIRRIGYQSWQRNLAVGLGNAHPTKEIIQSLKNRHSGASELVQEHINWALQQLTEVN</sequence>
<feature type="binding site" evidence="6">
    <location>
        <position position="197"/>
    </location>
    <ligand>
        <name>[4Fe-4S] cluster</name>
        <dbReference type="ChEBI" id="CHEBI:49883"/>
        <label>1</label>
    </ligand>
</feature>
<comment type="catalytic activity">
    <reaction evidence="6">
        <text>epoxyqueuosine(34) in tRNA + AH2 = queuosine(34) in tRNA + A + H2O</text>
        <dbReference type="Rhea" id="RHEA:32159"/>
        <dbReference type="Rhea" id="RHEA-COMP:18571"/>
        <dbReference type="Rhea" id="RHEA-COMP:18582"/>
        <dbReference type="ChEBI" id="CHEBI:13193"/>
        <dbReference type="ChEBI" id="CHEBI:15377"/>
        <dbReference type="ChEBI" id="CHEBI:17499"/>
        <dbReference type="ChEBI" id="CHEBI:194431"/>
        <dbReference type="ChEBI" id="CHEBI:194443"/>
        <dbReference type="EC" id="1.17.99.6"/>
    </reaction>
</comment>
<feature type="binding site" evidence="6">
    <location>
        <position position="253"/>
    </location>
    <ligand>
        <name>[4Fe-4S] cluster</name>
        <dbReference type="ChEBI" id="CHEBI:49883"/>
        <label>2</label>
    </ligand>
</feature>
<keyword evidence="4 6" id="KW-0671">Queuosine biosynthesis</keyword>
<dbReference type="PANTHER" id="PTHR30002">
    <property type="entry name" value="EPOXYQUEUOSINE REDUCTASE"/>
    <property type="match status" value="1"/>
</dbReference>
<comment type="cofactor">
    <cofactor evidence="6">
        <name>cob(II)alamin</name>
        <dbReference type="ChEBI" id="CHEBI:16304"/>
    </cofactor>
</comment>
<feature type="binding site" evidence="6">
    <location>
        <begin position="250"/>
        <end position="251"/>
    </location>
    <ligand>
        <name>cob(II)alamin</name>
        <dbReference type="ChEBI" id="CHEBI:16304"/>
    </ligand>
</feature>
<dbReference type="PROSITE" id="PS51379">
    <property type="entry name" value="4FE4S_FER_2"/>
    <property type="match status" value="1"/>
</dbReference>
<name>A0ABV7JBA8_9GAMM</name>
<reference evidence="9" key="1">
    <citation type="journal article" date="2019" name="Int. J. Syst. Evol. Microbiol.">
        <title>The Global Catalogue of Microorganisms (GCM) 10K type strain sequencing project: providing services to taxonomists for standard genome sequencing and annotation.</title>
        <authorList>
            <consortium name="The Broad Institute Genomics Platform"/>
            <consortium name="The Broad Institute Genome Sequencing Center for Infectious Disease"/>
            <person name="Wu L."/>
            <person name="Ma J."/>
        </authorList>
    </citation>
    <scope>NUCLEOTIDE SEQUENCE [LARGE SCALE GENOMIC DNA]</scope>
    <source>
        <strain evidence="9">KCTC 42953</strain>
    </source>
</reference>
<feature type="binding site" evidence="6">
    <location>
        <position position="250"/>
    </location>
    <ligand>
        <name>[4Fe-4S] cluster</name>
        <dbReference type="ChEBI" id="CHEBI:49883"/>
        <label>2</label>
    </ligand>
</feature>
<evidence type="ECO:0000256" key="6">
    <source>
        <dbReference type="HAMAP-Rule" id="MF_00916"/>
    </source>
</evidence>
<feature type="binding site" evidence="6">
    <location>
        <position position="200"/>
    </location>
    <ligand>
        <name>[4Fe-4S] cluster</name>
        <dbReference type="ChEBI" id="CHEBI:49883"/>
        <label>1</label>
    </ligand>
</feature>
<comment type="similarity">
    <text evidence="6">Belongs to the QueG family.</text>
</comment>
<keyword evidence="9" id="KW-1185">Reference proteome</keyword>
<comment type="caution">
    <text evidence="6">Lacks conserved residue(s) required for the propagation of feature annotation.</text>
</comment>
<feature type="active site" description="Proton donor" evidence="6">
    <location>
        <position position="143"/>
    </location>
</feature>
<organism evidence="8 9">
    <name type="scientific">Marinicella sediminis</name>
    <dbReference type="NCBI Taxonomy" id="1792834"/>
    <lineage>
        <taxon>Bacteria</taxon>
        <taxon>Pseudomonadati</taxon>
        <taxon>Pseudomonadota</taxon>
        <taxon>Gammaproteobacteria</taxon>
        <taxon>Lysobacterales</taxon>
        <taxon>Marinicellaceae</taxon>
        <taxon>Marinicella</taxon>
    </lineage>
</organism>
<comment type="pathway">
    <text evidence="6">tRNA modification; tRNA-queuosine biosynthesis.</text>
</comment>
<dbReference type="InterPro" id="IPR004453">
    <property type="entry name" value="QueG"/>
</dbReference>
<proteinExistence type="inferred from homology"/>
<feature type="binding site" evidence="6">
    <location>
        <position position="65"/>
    </location>
    <ligand>
        <name>cob(II)alamin</name>
        <dbReference type="ChEBI" id="CHEBI:16304"/>
    </ligand>
</feature>
<comment type="subcellular location">
    <subcellularLocation>
        <location evidence="6">Cytoplasm</location>
    </subcellularLocation>
</comment>
<dbReference type="RefSeq" id="WP_232781905.1">
    <property type="nucleotide sequence ID" value="NZ_JBHRTS010000008.1"/>
</dbReference>
<keyword evidence="2 6" id="KW-0963">Cytoplasm</keyword>
<dbReference type="HAMAP" id="MF_00916">
    <property type="entry name" value="QueG"/>
    <property type="match status" value="1"/>
</dbReference>
<accession>A0ABV7JBA8</accession>
<dbReference type="EMBL" id="JBHRTS010000008">
    <property type="protein sequence ID" value="MFC3195390.1"/>
    <property type="molecule type" value="Genomic_DNA"/>
</dbReference>
<dbReference type="Proteomes" id="UP001595533">
    <property type="component" value="Unassembled WGS sequence"/>
</dbReference>
<dbReference type="InterPro" id="IPR013542">
    <property type="entry name" value="QueG_DUF1730"/>
</dbReference>
<feature type="binding site" evidence="6">
    <location>
        <position position="257"/>
    </location>
    <ligand>
        <name>[4Fe-4S] cluster</name>
        <dbReference type="ChEBI" id="CHEBI:49883"/>
        <label>1</label>
    </ligand>
</feature>
<feature type="binding site" evidence="6">
    <location>
        <position position="223"/>
    </location>
    <ligand>
        <name>[4Fe-4S] cluster</name>
        <dbReference type="ChEBI" id="CHEBI:49883"/>
        <label>2</label>
    </ligand>
</feature>
<keyword evidence="6" id="KW-0411">Iron-sulfur</keyword>
<evidence type="ECO:0000256" key="2">
    <source>
        <dbReference type="ARBA" id="ARBA00022490"/>
    </source>
</evidence>
<gene>
    <name evidence="6 8" type="primary">queG</name>
    <name evidence="8" type="ORF">ACFODZ_14140</name>
</gene>
<dbReference type="NCBIfam" id="TIGR00276">
    <property type="entry name" value="tRNA epoxyqueuosine(34) reductase QueG"/>
    <property type="match status" value="1"/>
</dbReference>
<feature type="binding site" evidence="6">
    <location>
        <position position="203"/>
    </location>
    <ligand>
        <name>[4Fe-4S] cluster</name>
        <dbReference type="ChEBI" id="CHEBI:49883"/>
        <label>1</label>
    </ligand>
</feature>
<evidence type="ECO:0000259" key="7">
    <source>
        <dbReference type="PROSITE" id="PS51379"/>
    </source>
</evidence>
<dbReference type="GO" id="GO:0052693">
    <property type="term" value="F:epoxyqueuosine reductase activity"/>
    <property type="evidence" value="ECO:0007669"/>
    <property type="project" value="UniProtKB-EC"/>
</dbReference>
<keyword evidence="6" id="KW-0408">Iron</keyword>
<keyword evidence="6" id="KW-0479">Metal-binding</keyword>
<keyword evidence="6" id="KW-0170">Cobalt</keyword>